<dbReference type="RefSeq" id="WP_011212963.1">
    <property type="nucleotide sequence ID" value="NZ_AP024961.1"/>
</dbReference>
<name>A0A129FHN5_LEGPN</name>
<dbReference type="AlphaFoldDB" id="A0A129FHN5"/>
<sequence>MKRIFLISIIGIVLNSAYAFEHIGECGAHTWHEVTSKSGSWKITLKMISQNGQFVDPSCAEIIETGLAQNNPLSYGLKFSKDADFNLAYTLTAVSEEQGFQSKACVFVITANGPAQPDIQALSYHGAECTWRVIKGIGENFSVG</sequence>
<dbReference type="OMA" id="APCAFAN"/>
<evidence type="ECO:0000313" key="2">
    <source>
        <dbReference type="Proteomes" id="UP000254631"/>
    </source>
</evidence>
<proteinExistence type="predicted"/>
<dbReference type="eggNOG" id="ENOG5031ECE">
    <property type="taxonomic scope" value="Bacteria"/>
</dbReference>
<dbReference type="Proteomes" id="UP000254631">
    <property type="component" value="Unassembled WGS sequence"/>
</dbReference>
<organism evidence="1 2">
    <name type="scientific">Legionella pneumophila</name>
    <dbReference type="NCBI Taxonomy" id="446"/>
    <lineage>
        <taxon>Bacteria</taxon>
        <taxon>Pseudomonadati</taxon>
        <taxon>Pseudomonadota</taxon>
        <taxon>Gammaproteobacteria</taxon>
        <taxon>Legionellales</taxon>
        <taxon>Legionellaceae</taxon>
        <taxon>Legionella</taxon>
    </lineage>
</organism>
<accession>A0A129FHN5</accession>
<protein>
    <submittedName>
        <fullName evidence="1">Uncharacterized protein</fullName>
    </submittedName>
</protein>
<dbReference type="EMBL" id="UGOL01000001">
    <property type="protein sequence ID" value="STX78434.1"/>
    <property type="molecule type" value="Genomic_DNA"/>
</dbReference>
<gene>
    <name evidence="1" type="ORF">NCTC12000_00403</name>
</gene>
<reference evidence="1 2" key="1">
    <citation type="submission" date="2018-06" db="EMBL/GenBank/DDBJ databases">
        <authorList>
            <consortium name="Pathogen Informatics"/>
            <person name="Doyle S."/>
        </authorList>
    </citation>
    <scope>NUCLEOTIDE SEQUENCE [LARGE SCALE GENOMIC DNA]</scope>
    <source>
        <strain evidence="1 2">NCTC12000</strain>
    </source>
</reference>
<evidence type="ECO:0000313" key="1">
    <source>
        <dbReference type="EMBL" id="STX78434.1"/>
    </source>
</evidence>